<dbReference type="NCBIfam" id="NF004466">
    <property type="entry name" value="PRK05788.1-4"/>
    <property type="match status" value="1"/>
</dbReference>
<dbReference type="Gene3D" id="3.40.50.11220">
    <property type="match status" value="1"/>
</dbReference>
<dbReference type="InterPro" id="IPR002750">
    <property type="entry name" value="CobE/GbiG_C"/>
</dbReference>
<keyword evidence="5" id="KW-1185">Reference proteome</keyword>
<protein>
    <submittedName>
        <fullName evidence="4">Cobalt-precorrin 5A hydrolase</fullName>
        <ecNumber evidence="4">3.7.1.12</ecNumber>
    </submittedName>
</protein>
<dbReference type="EMBL" id="JBGFFE010000010">
    <property type="protein sequence ID" value="MEY8763670.1"/>
    <property type="molecule type" value="Genomic_DNA"/>
</dbReference>
<gene>
    <name evidence="4" type="primary">cbiG</name>
    <name evidence="4" type="ORF">AB8S09_08460</name>
</gene>
<dbReference type="Pfam" id="PF11760">
    <property type="entry name" value="CbiG_N"/>
    <property type="match status" value="1"/>
</dbReference>
<dbReference type="PANTHER" id="PTHR37477">
    <property type="entry name" value="COBALT-PRECORRIN-5A HYDROLASE"/>
    <property type="match status" value="1"/>
</dbReference>
<proteinExistence type="predicted"/>
<accession>A0ABV4DYB4</accession>
<dbReference type="RefSeq" id="WP_294180904.1">
    <property type="nucleotide sequence ID" value="NZ_JBGFFE010000010.1"/>
</dbReference>
<evidence type="ECO:0000259" key="2">
    <source>
        <dbReference type="Pfam" id="PF11760"/>
    </source>
</evidence>
<evidence type="ECO:0000259" key="1">
    <source>
        <dbReference type="Pfam" id="PF01890"/>
    </source>
</evidence>
<evidence type="ECO:0000313" key="5">
    <source>
        <dbReference type="Proteomes" id="UP001565220"/>
    </source>
</evidence>
<dbReference type="InterPro" id="IPR021745">
    <property type="entry name" value="CbiG_mid"/>
</dbReference>
<sequence>MKIGVISVTNAGDKIAEKLAESVSLDLYSKNNCNFNLKSITEMIVSKYSGVVFVASTGIAVRAIAPFIKSKDVDPAVVVIDSSGRFVISLLSGHLGGANELAVKLAGILKATPVITTATDNMGIEAPDVLAKNNGLVIDSLKDAKYIASLLVEGKKVGFIDEDNLMDIPAGYSSSSKNVGGVVYVTCRNKLDINGIRALKLIRRDIVLGIGCRKNFSPSDMVDKIAKLLKNYNIDRRSVKCIATAEIKSKERAIIELAKYLECNVKIFSMKEIEGVQHNYEGSDFVEKSVGVRAVCQPCVELTGAVLITGKIKSDGMTLCIGKFKDDKRRMC</sequence>
<dbReference type="InterPro" id="IPR021744">
    <property type="entry name" value="CbiG_N"/>
</dbReference>
<dbReference type="Gene3D" id="3.30.420.180">
    <property type="entry name" value="CobE/GbiG C-terminal domain"/>
    <property type="match status" value="1"/>
</dbReference>
<comment type="caution">
    <text evidence="4">The sequence shown here is derived from an EMBL/GenBank/DDBJ whole genome shotgun (WGS) entry which is preliminary data.</text>
</comment>
<dbReference type="InterPro" id="IPR052553">
    <property type="entry name" value="CbiG_hydrolase"/>
</dbReference>
<dbReference type="Pfam" id="PF11761">
    <property type="entry name" value="CbiG_mid"/>
    <property type="match status" value="1"/>
</dbReference>
<evidence type="ECO:0000259" key="3">
    <source>
        <dbReference type="Pfam" id="PF11761"/>
    </source>
</evidence>
<feature type="domain" description="Cobalamin biosynthesis central region" evidence="3">
    <location>
        <begin position="126"/>
        <end position="164"/>
    </location>
</feature>
<dbReference type="PANTHER" id="PTHR37477:SF1">
    <property type="entry name" value="COBALT-PRECORRIN-5A HYDROLASE"/>
    <property type="match status" value="1"/>
</dbReference>
<name>A0ABV4DYB4_9CLOT</name>
<keyword evidence="4" id="KW-0378">Hydrolase</keyword>
<reference evidence="4 5" key="1">
    <citation type="submission" date="2024-08" db="EMBL/GenBank/DDBJ databases">
        <title>Clostridium lapicellarii sp. nov., and Clostridium renhuaiense sp. nov., two species isolated from the mud in a fermentation cellar used for producing sauce-flavour Chinese liquors.</title>
        <authorList>
            <person name="Yang F."/>
            <person name="Wang H."/>
            <person name="Chen L.Q."/>
            <person name="Zhou N."/>
            <person name="Lu J.J."/>
            <person name="Pu X.X."/>
            <person name="Wan B."/>
            <person name="Wang L."/>
            <person name="Liu S.J."/>
        </authorList>
    </citation>
    <scope>NUCLEOTIDE SEQUENCE [LARGE SCALE GENOMIC DNA]</scope>
    <source>
        <strain evidence="4 5">MT-113</strain>
    </source>
</reference>
<dbReference type="Proteomes" id="UP001565220">
    <property type="component" value="Unassembled WGS sequence"/>
</dbReference>
<feature type="domain" description="CobE/GbiG C-terminal" evidence="1">
    <location>
        <begin position="206"/>
        <end position="321"/>
    </location>
</feature>
<dbReference type="SUPFAM" id="SSF159672">
    <property type="entry name" value="CbiG N-terminal domain-like"/>
    <property type="match status" value="1"/>
</dbReference>
<dbReference type="EC" id="3.7.1.12" evidence="4"/>
<dbReference type="InterPro" id="IPR036518">
    <property type="entry name" value="CobE/GbiG_C_sf"/>
</dbReference>
<dbReference type="InterPro" id="IPR038029">
    <property type="entry name" value="GbiG_N_sf"/>
</dbReference>
<dbReference type="GO" id="GO:0043779">
    <property type="term" value="F:cobalt-precorrin-5A acetaldehyde-lyase activity"/>
    <property type="evidence" value="ECO:0007669"/>
    <property type="project" value="UniProtKB-EC"/>
</dbReference>
<dbReference type="SUPFAM" id="SSF159664">
    <property type="entry name" value="CobE/GbiG C-terminal domain-like"/>
    <property type="match status" value="1"/>
</dbReference>
<organism evidence="4 5">
    <name type="scientific">Clostridium lapidicellarium</name>
    <dbReference type="NCBI Taxonomy" id="3240931"/>
    <lineage>
        <taxon>Bacteria</taxon>
        <taxon>Bacillati</taxon>
        <taxon>Bacillota</taxon>
        <taxon>Clostridia</taxon>
        <taxon>Eubacteriales</taxon>
        <taxon>Clostridiaceae</taxon>
        <taxon>Clostridium</taxon>
    </lineage>
</organism>
<evidence type="ECO:0000313" key="4">
    <source>
        <dbReference type="EMBL" id="MEY8763670.1"/>
    </source>
</evidence>
<dbReference type="Pfam" id="PF01890">
    <property type="entry name" value="CbiG_C"/>
    <property type="match status" value="1"/>
</dbReference>
<feature type="domain" description="Cobalamin synthesis G N-terminal" evidence="2">
    <location>
        <begin position="41"/>
        <end position="120"/>
    </location>
</feature>